<dbReference type="OrthoDB" id="3253043at2"/>
<proteinExistence type="predicted"/>
<dbReference type="InterPro" id="IPR008254">
    <property type="entry name" value="Flavodoxin/NO_synth"/>
</dbReference>
<reference evidence="2 3" key="1">
    <citation type="submission" date="2019-03" db="EMBL/GenBank/DDBJ databases">
        <title>Genomics of glacier-inhabiting Cryobacterium strains.</title>
        <authorList>
            <person name="Liu Q."/>
            <person name="Xin Y.-H."/>
        </authorList>
    </citation>
    <scope>NUCLEOTIDE SEQUENCE [LARGE SCALE GENOMIC DNA]</scope>
    <source>
        <strain evidence="2 3">TMT1-51</strain>
    </source>
</reference>
<dbReference type="Proteomes" id="UP000297472">
    <property type="component" value="Unassembled WGS sequence"/>
</dbReference>
<protein>
    <submittedName>
        <fullName evidence="2">Flavodoxin family protein</fullName>
    </submittedName>
</protein>
<evidence type="ECO:0000313" key="3">
    <source>
        <dbReference type="Proteomes" id="UP000297472"/>
    </source>
</evidence>
<dbReference type="RefSeq" id="WP_134424947.1">
    <property type="nucleotide sequence ID" value="NZ_SOHA01000034.1"/>
</dbReference>
<comment type="caution">
    <text evidence="2">The sequence shown here is derived from an EMBL/GenBank/DDBJ whole genome shotgun (WGS) entry which is preliminary data.</text>
</comment>
<dbReference type="Gene3D" id="3.40.50.360">
    <property type="match status" value="1"/>
</dbReference>
<keyword evidence="3" id="KW-1185">Reference proteome</keyword>
<feature type="domain" description="Flavodoxin-like" evidence="1">
    <location>
        <begin position="9"/>
        <end position="148"/>
    </location>
</feature>
<dbReference type="PROSITE" id="PS50902">
    <property type="entry name" value="FLAVODOXIN_LIKE"/>
    <property type="match status" value="1"/>
</dbReference>
<evidence type="ECO:0000313" key="2">
    <source>
        <dbReference type="EMBL" id="TFD29000.1"/>
    </source>
</evidence>
<dbReference type="GO" id="GO:0010181">
    <property type="term" value="F:FMN binding"/>
    <property type="evidence" value="ECO:0007669"/>
    <property type="project" value="InterPro"/>
</dbReference>
<accession>A0A4Y8JXN8</accession>
<dbReference type="SUPFAM" id="SSF52218">
    <property type="entry name" value="Flavoproteins"/>
    <property type="match status" value="1"/>
</dbReference>
<dbReference type="InterPro" id="IPR029039">
    <property type="entry name" value="Flavoprotein-like_sf"/>
</dbReference>
<organism evidence="2 3">
    <name type="scientific">Cryobacterium cryoconiti</name>
    <dbReference type="NCBI Taxonomy" id="1259239"/>
    <lineage>
        <taxon>Bacteria</taxon>
        <taxon>Bacillati</taxon>
        <taxon>Actinomycetota</taxon>
        <taxon>Actinomycetes</taxon>
        <taxon>Micrococcales</taxon>
        <taxon>Microbacteriaceae</taxon>
        <taxon>Cryobacterium</taxon>
    </lineage>
</organism>
<dbReference type="EMBL" id="SOHA01000034">
    <property type="protein sequence ID" value="TFD29000.1"/>
    <property type="molecule type" value="Genomic_DNA"/>
</dbReference>
<sequence>MSILVIFDVNSDTAVLSSTTESVAETVAVELGEGTSAVPVAGLGPDSLTGVKLLVVGSPVAGWRSPPRLQAFLAQLRPGTLRGVRAAAFDTRARRSLHGNSAGRMSRALEKAGAHVVAPPTGFKVDKRAGALAPGEDTRVAAWAGLIASALRR</sequence>
<evidence type="ECO:0000259" key="1">
    <source>
        <dbReference type="PROSITE" id="PS50902"/>
    </source>
</evidence>
<dbReference type="AlphaFoldDB" id="A0A4Y8JXN8"/>
<name>A0A4Y8JXN8_9MICO</name>
<gene>
    <name evidence="2" type="ORF">E3T49_10950</name>
</gene>